<evidence type="ECO:0000313" key="1">
    <source>
        <dbReference type="EMBL" id="KAI3786222.1"/>
    </source>
</evidence>
<comment type="caution">
    <text evidence="1">The sequence shown here is derived from an EMBL/GenBank/DDBJ whole genome shotgun (WGS) entry which is preliminary data.</text>
</comment>
<evidence type="ECO:0000313" key="2">
    <source>
        <dbReference type="Proteomes" id="UP001056120"/>
    </source>
</evidence>
<dbReference type="Proteomes" id="UP001056120">
    <property type="component" value="Linkage Group LG14"/>
</dbReference>
<proteinExistence type="predicted"/>
<protein>
    <submittedName>
        <fullName evidence="1">Uncharacterized protein</fullName>
    </submittedName>
</protein>
<organism evidence="1 2">
    <name type="scientific">Smallanthus sonchifolius</name>
    <dbReference type="NCBI Taxonomy" id="185202"/>
    <lineage>
        <taxon>Eukaryota</taxon>
        <taxon>Viridiplantae</taxon>
        <taxon>Streptophyta</taxon>
        <taxon>Embryophyta</taxon>
        <taxon>Tracheophyta</taxon>
        <taxon>Spermatophyta</taxon>
        <taxon>Magnoliopsida</taxon>
        <taxon>eudicotyledons</taxon>
        <taxon>Gunneridae</taxon>
        <taxon>Pentapetalae</taxon>
        <taxon>asterids</taxon>
        <taxon>campanulids</taxon>
        <taxon>Asterales</taxon>
        <taxon>Asteraceae</taxon>
        <taxon>Asteroideae</taxon>
        <taxon>Heliantheae alliance</taxon>
        <taxon>Millerieae</taxon>
        <taxon>Smallanthus</taxon>
    </lineage>
</organism>
<reference evidence="2" key="1">
    <citation type="journal article" date="2022" name="Mol. Ecol. Resour.">
        <title>The genomes of chicory, endive, great burdock and yacon provide insights into Asteraceae palaeo-polyploidization history and plant inulin production.</title>
        <authorList>
            <person name="Fan W."/>
            <person name="Wang S."/>
            <person name="Wang H."/>
            <person name="Wang A."/>
            <person name="Jiang F."/>
            <person name="Liu H."/>
            <person name="Zhao H."/>
            <person name="Xu D."/>
            <person name="Zhang Y."/>
        </authorList>
    </citation>
    <scope>NUCLEOTIDE SEQUENCE [LARGE SCALE GENOMIC DNA]</scope>
    <source>
        <strain evidence="2">cv. Yunnan</strain>
    </source>
</reference>
<gene>
    <name evidence="1" type="ORF">L1987_45357</name>
</gene>
<sequence>MRSSFTSNMSVEDNLPLPTTKSLSSSATFPPTQESVSVKTDPSQKTPSRRLSVQDRINLFENKQKEGTKPELRRLSSDVSHSHSPALLKIWSAANSAITEEVQTISSSVKSEDSVGSNQPTSSFEKTPSLNKTDDDSLTGSQVNSFHSDEEERFENSDQLKIDPATMTLKTPPTKSGSKIQEAFVASQQRRLEADLLRSQSRLNSDQVRTEEQFVESDPQKLKIQKQDPKEDNDYWYRSTPPSGKFIQGGSGSRQLKGNQELNDQLKMKANELEKLFAEHKLRVPRDQPNPTRQTNIASDQTYTKQVADPDPETTSDSPVPVVADVRNHNYLPQPSFAEVEVSDDSRGKSYDSYMKKRDAKLTKLWDFNGVEKEAKMKAMHDILERHSTEMKARSADKQNSASSARWRAERLRSFHALKREEPLDFEPLQDDGDSSGLGVSRNIEGKKPLPRTPAAAIPRSTTKLASTSGRRRQQPDNNPLAQSVPNFSDLPKENTKPYSTATKAAARSQLRNYTRSRSTNEETPPVKEDKSRRSQSLRKSSVTSLETSEGVVLTQSKNMEPKRFLRKNTSKLKASMVSEAINKEEEDEPLSVVKDDYKEEFDKTETTDQVMDGFESRMSNESEKLMDSESEHGNTSQSFSQVDHTLVAELPGESPMSWNSRTDYPFSYTHEASDVESPVASPASWNLHPTEAAAVDAARMRKKWGITQKPNLVPSSPDLQSRKDMTRGFKRLLKFGRKSRYTENLADYISATTSEGDDDTEDGRDPANRSLEDLRKSRMGYSHGLTESDFYGEQGHTLIPTPPANFRLREDHLSGSSIKAPRSFFSLSTFRSKGSESKPR</sequence>
<dbReference type="EMBL" id="CM042031">
    <property type="protein sequence ID" value="KAI3786222.1"/>
    <property type="molecule type" value="Genomic_DNA"/>
</dbReference>
<name>A0ACB9GU44_9ASTR</name>
<accession>A0ACB9GU44</accession>
<keyword evidence="2" id="KW-1185">Reference proteome</keyword>
<reference evidence="1 2" key="2">
    <citation type="journal article" date="2022" name="Mol. Ecol. Resour.">
        <title>The genomes of chicory, endive, great burdock and yacon provide insights into Asteraceae paleo-polyploidization history and plant inulin production.</title>
        <authorList>
            <person name="Fan W."/>
            <person name="Wang S."/>
            <person name="Wang H."/>
            <person name="Wang A."/>
            <person name="Jiang F."/>
            <person name="Liu H."/>
            <person name="Zhao H."/>
            <person name="Xu D."/>
            <person name="Zhang Y."/>
        </authorList>
    </citation>
    <scope>NUCLEOTIDE SEQUENCE [LARGE SCALE GENOMIC DNA]</scope>
    <source>
        <strain evidence="2">cv. Yunnan</strain>
        <tissue evidence="1">Leaves</tissue>
    </source>
</reference>